<dbReference type="InterPro" id="IPR010496">
    <property type="entry name" value="AL/BT2_dom"/>
</dbReference>
<feature type="signal peptide" evidence="1">
    <location>
        <begin position="1"/>
        <end position="23"/>
    </location>
</feature>
<gene>
    <name evidence="3" type="ORF">FBFR_04375</name>
</gene>
<protein>
    <submittedName>
        <fullName evidence="3">Glycosyl hydrolase</fullName>
    </submittedName>
</protein>
<feature type="domain" description="3-keto-alpha-glucoside-1,2-lyase/3-keto-2-hydroxy-glucal hydratase" evidence="2">
    <location>
        <begin position="28"/>
        <end position="230"/>
    </location>
</feature>
<dbReference type="OrthoDB" id="9806233at2"/>
<name>A0A167YKD4_9FLAO</name>
<dbReference type="Gene3D" id="2.60.120.560">
    <property type="entry name" value="Exo-inulinase, domain 1"/>
    <property type="match status" value="1"/>
</dbReference>
<organism evidence="3 4">
    <name type="scientific">Flavobacterium fryxellicola</name>
    <dbReference type="NCBI Taxonomy" id="249352"/>
    <lineage>
        <taxon>Bacteria</taxon>
        <taxon>Pseudomonadati</taxon>
        <taxon>Bacteroidota</taxon>
        <taxon>Flavobacteriia</taxon>
        <taxon>Flavobacteriales</taxon>
        <taxon>Flavobacteriaceae</taxon>
        <taxon>Flavobacterium</taxon>
    </lineage>
</organism>
<evidence type="ECO:0000313" key="4">
    <source>
        <dbReference type="Proteomes" id="UP000077164"/>
    </source>
</evidence>
<keyword evidence="4" id="KW-1185">Reference proteome</keyword>
<dbReference type="AlphaFoldDB" id="A0A167YKD4"/>
<proteinExistence type="predicted"/>
<dbReference type="STRING" id="249352.SAMN05444395_106142"/>
<dbReference type="RefSeq" id="WP_066077535.1">
    <property type="nucleotide sequence ID" value="NZ_FRDK01000006.1"/>
</dbReference>
<evidence type="ECO:0000313" key="3">
    <source>
        <dbReference type="EMBL" id="OAB29512.1"/>
    </source>
</evidence>
<evidence type="ECO:0000259" key="2">
    <source>
        <dbReference type="Pfam" id="PF06439"/>
    </source>
</evidence>
<sequence>MIKNICSSLLVMIMIQTSSAQQAAIPKGFKSIFDGQSTTGWHTYGKKTAGSGWKVEDGVLHFDPAAAKDGQGGDLVTDAEYENFHLKLEWKVATNANSGIIFYVKEDLVKFKNTYETGIEMQVLDNDGHPDGKIEKHRAGDLYDLIKSSSEPVKGVGEWNTVDIVCKFGKLTFLLNGVKIVETTLWDANFKTLVAGSKFATWPGFAAFKKGKIALQDHGDNVWFRNIMIKEWNTMKITTGCEAGM</sequence>
<dbReference type="Proteomes" id="UP000077164">
    <property type="component" value="Unassembled WGS sequence"/>
</dbReference>
<dbReference type="GO" id="GO:0016787">
    <property type="term" value="F:hydrolase activity"/>
    <property type="evidence" value="ECO:0007669"/>
    <property type="project" value="UniProtKB-KW"/>
</dbReference>
<keyword evidence="1" id="KW-0732">Signal</keyword>
<feature type="chain" id="PRO_5007894782" evidence="1">
    <location>
        <begin position="24"/>
        <end position="245"/>
    </location>
</feature>
<comment type="caution">
    <text evidence="3">The sequence shown here is derived from an EMBL/GenBank/DDBJ whole genome shotgun (WGS) entry which is preliminary data.</text>
</comment>
<evidence type="ECO:0000256" key="1">
    <source>
        <dbReference type="SAM" id="SignalP"/>
    </source>
</evidence>
<dbReference type="EMBL" id="LVJE01000008">
    <property type="protein sequence ID" value="OAB29512.1"/>
    <property type="molecule type" value="Genomic_DNA"/>
</dbReference>
<accession>A0A167YKD4</accession>
<reference evidence="3 4" key="1">
    <citation type="submission" date="2016-03" db="EMBL/GenBank/DDBJ databases">
        <title>Draft genome sequence of Flavobacterium fryxellicola DSM 16209.</title>
        <authorList>
            <person name="Shin S.-K."/>
            <person name="Yi H."/>
        </authorList>
    </citation>
    <scope>NUCLEOTIDE SEQUENCE [LARGE SCALE GENOMIC DNA]</scope>
    <source>
        <strain evidence="3 4">DSM 16209</strain>
    </source>
</reference>
<keyword evidence="3" id="KW-0378">Hydrolase</keyword>
<dbReference type="Pfam" id="PF06439">
    <property type="entry name" value="3keto-disac_hyd"/>
    <property type="match status" value="1"/>
</dbReference>